<dbReference type="Proteomes" id="UP001227268">
    <property type="component" value="Unassembled WGS sequence"/>
</dbReference>
<sequence length="248" mass="27331">MSSTTSEENSNNTPPSSPGTSNPGSRRGSLNSLDGTAKNCLAGSVRDTTQAGQDRELDAETRQRVSSTAMELPILYMKEMTSSKADVENLWTTFGQKYDPIEHEQNRLLSTLGPRYSEASFENRAEDGKDDDPVFGNPIVTRTQEIDTNGSLDGMNGADVALIGQWHEVEEAYARFERCIAENGVRGPDGPEEGKKDLATLEFQKKEFEKRIDIMLAANPHLRSFVVSHGWLESQAQVVEEDQETDGA</sequence>
<comment type="caution">
    <text evidence="1">The sequence shown here is derived from an EMBL/GenBank/DDBJ whole genome shotgun (WGS) entry which is preliminary data.</text>
</comment>
<evidence type="ECO:0000313" key="1">
    <source>
        <dbReference type="EMBL" id="KAJ9094047.1"/>
    </source>
</evidence>
<organism evidence="1 2">
    <name type="scientific">Naganishia friedmannii</name>
    <dbReference type="NCBI Taxonomy" id="89922"/>
    <lineage>
        <taxon>Eukaryota</taxon>
        <taxon>Fungi</taxon>
        <taxon>Dikarya</taxon>
        <taxon>Basidiomycota</taxon>
        <taxon>Agaricomycotina</taxon>
        <taxon>Tremellomycetes</taxon>
        <taxon>Filobasidiales</taxon>
        <taxon>Filobasidiaceae</taxon>
        <taxon>Naganishia</taxon>
    </lineage>
</organism>
<protein>
    <submittedName>
        <fullName evidence="1">Uncharacterized protein</fullName>
    </submittedName>
</protein>
<name>A0ACC2V4W6_9TREE</name>
<evidence type="ECO:0000313" key="2">
    <source>
        <dbReference type="Proteomes" id="UP001227268"/>
    </source>
</evidence>
<gene>
    <name evidence="1" type="ORF">QFC21_006148</name>
</gene>
<dbReference type="EMBL" id="JASBWT010000027">
    <property type="protein sequence ID" value="KAJ9094047.1"/>
    <property type="molecule type" value="Genomic_DNA"/>
</dbReference>
<keyword evidence="2" id="KW-1185">Reference proteome</keyword>
<proteinExistence type="predicted"/>
<reference evidence="1" key="1">
    <citation type="submission" date="2023-04" db="EMBL/GenBank/DDBJ databases">
        <title>Draft Genome sequencing of Naganishia species isolated from polar environments using Oxford Nanopore Technology.</title>
        <authorList>
            <person name="Leo P."/>
            <person name="Venkateswaran K."/>
        </authorList>
    </citation>
    <scope>NUCLEOTIDE SEQUENCE</scope>
    <source>
        <strain evidence="1">MNA-CCFEE 5423</strain>
    </source>
</reference>
<accession>A0ACC2V4W6</accession>